<evidence type="ECO:0000313" key="1">
    <source>
        <dbReference type="EMBL" id="RKP16683.1"/>
    </source>
</evidence>
<reference evidence="2" key="1">
    <citation type="journal article" date="2018" name="Nat. Microbiol.">
        <title>Leveraging single-cell genomics to expand the fungal tree of life.</title>
        <authorList>
            <person name="Ahrendt S.R."/>
            <person name="Quandt C.A."/>
            <person name="Ciobanu D."/>
            <person name="Clum A."/>
            <person name="Salamov A."/>
            <person name="Andreopoulos B."/>
            <person name="Cheng J.F."/>
            <person name="Woyke T."/>
            <person name="Pelin A."/>
            <person name="Henrissat B."/>
            <person name="Reynolds N.K."/>
            <person name="Benny G.L."/>
            <person name="Smith M.E."/>
            <person name="James T.Y."/>
            <person name="Grigoriev I.V."/>
        </authorList>
    </citation>
    <scope>NUCLEOTIDE SEQUENCE [LARGE SCALE GENOMIC DNA]</scope>
    <source>
        <strain evidence="2">CSF55</strain>
    </source>
</reference>
<dbReference type="GO" id="GO:0000151">
    <property type="term" value="C:ubiquitin ligase complex"/>
    <property type="evidence" value="ECO:0007669"/>
    <property type="project" value="TreeGrafter"/>
</dbReference>
<sequence length="310" mass="35708">MTQFVADMLKVSAEQSCNLLRIKIPELNGTNDKNIRLARLLTNTCHLLICFQTTESVPFGYRKLGYFCIPEEHVKIIKQTILFVYPEEIHEINGVGFYKKEKHLEVIAPQYSNKASSYSKRLIPSEITNISCKNCSAPLLKPDFYSLLETPNTYWLELLDCWMCHHDMELCFDKNTISPRGRKILINTTHILLNENQMDNVKTQNNVAACGSCSFPIGQRAIRENDSIVIYFDKRGVILNAVKYTSILKKNLDVCKEVTFDSFSIVFNKIIEELDANSCYRLILESIESDRKLIIQVRSYSQTYSFGWSP</sequence>
<organism evidence="1 2">
    <name type="scientific">Rozella allomycis (strain CSF55)</name>
    <dbReference type="NCBI Taxonomy" id="988480"/>
    <lineage>
        <taxon>Eukaryota</taxon>
        <taxon>Fungi</taxon>
        <taxon>Fungi incertae sedis</taxon>
        <taxon>Cryptomycota</taxon>
        <taxon>Cryptomycota incertae sedis</taxon>
        <taxon>Rozella</taxon>
    </lineage>
</organism>
<accession>A0A4P9YBJ9</accession>
<dbReference type="PANTHER" id="PTHR31531:SF2">
    <property type="entry name" value="E3 UBIQUITIN-PROTEIN LIGASE E3D"/>
    <property type="match status" value="1"/>
</dbReference>
<dbReference type="InterPro" id="IPR019193">
    <property type="entry name" value="UBQ-conj_enz_E2-bd_prot"/>
</dbReference>
<gene>
    <name evidence="1" type="ORF">ROZALSC1DRAFT_24994</name>
</gene>
<dbReference type="AlphaFoldDB" id="A0A4P9YBJ9"/>
<dbReference type="GO" id="GO:0005829">
    <property type="term" value="C:cytosol"/>
    <property type="evidence" value="ECO:0007669"/>
    <property type="project" value="TreeGrafter"/>
</dbReference>
<dbReference type="GO" id="GO:0000209">
    <property type="term" value="P:protein polyubiquitination"/>
    <property type="evidence" value="ECO:0007669"/>
    <property type="project" value="TreeGrafter"/>
</dbReference>
<dbReference type="GO" id="GO:0043161">
    <property type="term" value="P:proteasome-mediated ubiquitin-dependent protein catabolic process"/>
    <property type="evidence" value="ECO:0007669"/>
    <property type="project" value="TreeGrafter"/>
</dbReference>
<proteinExistence type="predicted"/>
<protein>
    <submittedName>
        <fullName evidence="1">Uncharacterized protein</fullName>
    </submittedName>
</protein>
<dbReference type="GO" id="GO:0031624">
    <property type="term" value="F:ubiquitin conjugating enzyme binding"/>
    <property type="evidence" value="ECO:0007669"/>
    <property type="project" value="TreeGrafter"/>
</dbReference>
<dbReference type="GO" id="GO:0061630">
    <property type="term" value="F:ubiquitin protein ligase activity"/>
    <property type="evidence" value="ECO:0007669"/>
    <property type="project" value="TreeGrafter"/>
</dbReference>
<dbReference type="Pfam" id="PF09814">
    <property type="entry name" value="HECT_2"/>
    <property type="match status" value="1"/>
</dbReference>
<dbReference type="PANTHER" id="PTHR31531">
    <property type="entry name" value="E3 UBIQUITIN-PROTEIN LIGASE E3D FAMILY MEMBER"/>
    <property type="match status" value="1"/>
</dbReference>
<dbReference type="GO" id="GO:0030332">
    <property type="term" value="F:cyclin binding"/>
    <property type="evidence" value="ECO:0007669"/>
    <property type="project" value="TreeGrafter"/>
</dbReference>
<dbReference type="GO" id="GO:0005634">
    <property type="term" value="C:nucleus"/>
    <property type="evidence" value="ECO:0007669"/>
    <property type="project" value="TreeGrafter"/>
</dbReference>
<dbReference type="GO" id="GO:0051865">
    <property type="term" value="P:protein autoubiquitination"/>
    <property type="evidence" value="ECO:0007669"/>
    <property type="project" value="TreeGrafter"/>
</dbReference>
<dbReference type="Proteomes" id="UP000281549">
    <property type="component" value="Unassembled WGS sequence"/>
</dbReference>
<dbReference type="GO" id="GO:0006513">
    <property type="term" value="P:protein monoubiquitination"/>
    <property type="evidence" value="ECO:0007669"/>
    <property type="project" value="TreeGrafter"/>
</dbReference>
<name>A0A4P9YBJ9_ROZAC</name>
<dbReference type="EMBL" id="ML006318">
    <property type="protein sequence ID" value="RKP16683.1"/>
    <property type="molecule type" value="Genomic_DNA"/>
</dbReference>
<evidence type="ECO:0000313" key="2">
    <source>
        <dbReference type="Proteomes" id="UP000281549"/>
    </source>
</evidence>